<feature type="transmembrane region" description="Helical" evidence="1">
    <location>
        <begin position="6"/>
        <end position="25"/>
    </location>
</feature>
<keyword evidence="1" id="KW-0472">Membrane</keyword>
<gene>
    <name evidence="2" type="ORF">MNB_SV-12-1956</name>
</gene>
<sequence length="140" mass="16424">MIEILIYTILTSLFIGVILYLIINLKTKIKNSNDKVPYTTHELHINYIEPKNKDITSSKPKQLKEPRDGKKDNLQLIKGIGKIIEKKLNDNGIYHFNQIANWTDENVQWINNNIIYFPKKIEREDWRGQAKILTKEKSSS</sequence>
<organism evidence="2">
    <name type="scientific">hydrothermal vent metagenome</name>
    <dbReference type="NCBI Taxonomy" id="652676"/>
    <lineage>
        <taxon>unclassified sequences</taxon>
        <taxon>metagenomes</taxon>
        <taxon>ecological metagenomes</taxon>
    </lineage>
</organism>
<name>A0A1W1CL02_9ZZZZ</name>
<keyword evidence="1" id="KW-1133">Transmembrane helix</keyword>
<keyword evidence="2" id="KW-0560">Oxidoreductase</keyword>
<dbReference type="EMBL" id="FPHE01000151">
    <property type="protein sequence ID" value="SFV66383.1"/>
    <property type="molecule type" value="Genomic_DNA"/>
</dbReference>
<accession>A0A1W1CL02</accession>
<evidence type="ECO:0000313" key="2">
    <source>
        <dbReference type="EMBL" id="SFV66383.1"/>
    </source>
</evidence>
<reference evidence="2" key="1">
    <citation type="submission" date="2016-10" db="EMBL/GenBank/DDBJ databases">
        <authorList>
            <person name="de Groot N.N."/>
        </authorList>
    </citation>
    <scope>NUCLEOTIDE SEQUENCE</scope>
</reference>
<keyword evidence="1" id="KW-0812">Transmembrane</keyword>
<dbReference type="GO" id="GO:0016491">
    <property type="term" value="F:oxidoreductase activity"/>
    <property type="evidence" value="ECO:0007669"/>
    <property type="project" value="UniProtKB-KW"/>
</dbReference>
<protein>
    <submittedName>
        <fullName evidence="2">NADH-ubiquinone oxidoreductase chain E</fullName>
        <ecNumber evidence="2">1.6.5.3</ecNumber>
    </submittedName>
</protein>
<evidence type="ECO:0000256" key="1">
    <source>
        <dbReference type="SAM" id="Phobius"/>
    </source>
</evidence>
<dbReference type="EC" id="1.6.5.3" evidence="2"/>
<dbReference type="AlphaFoldDB" id="A0A1W1CL02"/>
<proteinExistence type="predicted"/>
<keyword evidence="2" id="KW-0830">Ubiquinone</keyword>